<comment type="subunit">
    <text evidence="11">Component of the lipopolysaccharide transport and assembly complex. The LptBFG transporter is composed of two ATP-binding proteins (LptB) and two transmembrane proteins (LptF and LptG).</text>
</comment>
<evidence type="ECO:0000256" key="7">
    <source>
        <dbReference type="ARBA" id="ARBA00022519"/>
    </source>
</evidence>
<comment type="similarity">
    <text evidence="3">Belongs to the LptF/LptG family.</text>
</comment>
<dbReference type="AlphaFoldDB" id="A0A4V5ZPN2"/>
<feature type="transmembrane region" description="Helical" evidence="12">
    <location>
        <begin position="267"/>
        <end position="288"/>
    </location>
</feature>
<dbReference type="GO" id="GO:0055085">
    <property type="term" value="P:transmembrane transport"/>
    <property type="evidence" value="ECO:0007669"/>
    <property type="project" value="InterPro"/>
</dbReference>
<reference evidence="13 14" key="1">
    <citation type="submission" date="2019-04" db="EMBL/GenBank/DDBJ databases">
        <title>Reference strain of H23.</title>
        <authorList>
            <person name="Luo X."/>
        </authorList>
    </citation>
    <scope>NUCLEOTIDE SEQUENCE [LARGE SCALE GENOMIC DNA]</scope>
    <source>
        <strain evidence="13 14">H23</strain>
    </source>
</reference>
<dbReference type="InterPro" id="IPR030922">
    <property type="entry name" value="LptF"/>
</dbReference>
<sequence length="360" mass="40464">MPQLDRYLFREFAQSIFAALVVLMMVSLGGIFADVLGDIARGKLPAVMMLSQLGLQVVKWMPLILPLALMLGLLLSLGRMYRDSEMPVLAAVGVGPKRLMRPLLLAGAPVLAVIASCSLWLGPWADRYSHKMVEEANRSLLLVGMEPGRFTELPGGGGIVYLGSMSSDGTRFSRIFVYRQHNDRMDVTTANHGGLSLQGDRERYLRLEDGFQVEGPVGAGLDYRMMRYAGNELRMPDRDDTRDEEDPELMPTLDLFGDERRDAHAQIHWRIAPPLMAFALMLLAVPLARSSPRQARYGRIAIGFLGYMVSVNLMMLGTRWLADGKLPMFLGLWWLLLPVLVLAVWLYSRDGRFWRKRRPA</sequence>
<evidence type="ECO:0000313" key="14">
    <source>
        <dbReference type="Proteomes" id="UP000308707"/>
    </source>
</evidence>
<proteinExistence type="inferred from homology"/>
<protein>
    <recommendedName>
        <fullName evidence="4">Lipopolysaccharide export system permease protein LptF</fullName>
    </recommendedName>
</protein>
<feature type="transmembrane region" description="Helical" evidence="12">
    <location>
        <begin position="57"/>
        <end position="77"/>
    </location>
</feature>
<feature type="transmembrane region" description="Helical" evidence="12">
    <location>
        <begin position="12"/>
        <end position="37"/>
    </location>
</feature>
<feature type="transmembrane region" description="Helical" evidence="12">
    <location>
        <begin position="103"/>
        <end position="122"/>
    </location>
</feature>
<comment type="caution">
    <text evidence="13">The sequence shown here is derived from an EMBL/GenBank/DDBJ whole genome shotgun (WGS) entry which is preliminary data.</text>
</comment>
<evidence type="ECO:0000256" key="5">
    <source>
        <dbReference type="ARBA" id="ARBA00022448"/>
    </source>
</evidence>
<keyword evidence="10 12" id="KW-0472">Membrane</keyword>
<feature type="transmembrane region" description="Helical" evidence="12">
    <location>
        <begin position="300"/>
        <end position="322"/>
    </location>
</feature>
<name>A0A4V5ZPN2_9GAMM</name>
<evidence type="ECO:0000256" key="12">
    <source>
        <dbReference type="SAM" id="Phobius"/>
    </source>
</evidence>
<keyword evidence="7" id="KW-0997">Cell inner membrane</keyword>
<dbReference type="Proteomes" id="UP000308707">
    <property type="component" value="Unassembled WGS sequence"/>
</dbReference>
<evidence type="ECO:0000256" key="9">
    <source>
        <dbReference type="ARBA" id="ARBA00022989"/>
    </source>
</evidence>
<dbReference type="EMBL" id="SZUA01000003">
    <property type="protein sequence ID" value="TKR29753.1"/>
    <property type="molecule type" value="Genomic_DNA"/>
</dbReference>
<evidence type="ECO:0000256" key="10">
    <source>
        <dbReference type="ARBA" id="ARBA00023136"/>
    </source>
</evidence>
<dbReference type="PANTHER" id="PTHR33529">
    <property type="entry name" value="SLR0882 PROTEIN-RELATED"/>
    <property type="match status" value="1"/>
</dbReference>
<keyword evidence="14" id="KW-1185">Reference proteome</keyword>
<dbReference type="RefSeq" id="WP_137268156.1">
    <property type="nucleotide sequence ID" value="NZ_SZUA01000003.1"/>
</dbReference>
<dbReference type="NCBIfam" id="TIGR04407">
    <property type="entry name" value="LptF_YjgP"/>
    <property type="match status" value="1"/>
</dbReference>
<comment type="function">
    <text evidence="1">Part of the ABC transporter complex LptBFG involved in the translocation of lipopolysaccharide (LPS) from the inner membrane to the outer membrane.</text>
</comment>
<keyword evidence="6" id="KW-1003">Cell membrane</keyword>
<dbReference type="Pfam" id="PF03739">
    <property type="entry name" value="LptF_LptG"/>
    <property type="match status" value="1"/>
</dbReference>
<dbReference type="InterPro" id="IPR005495">
    <property type="entry name" value="LptG/LptF_permease"/>
</dbReference>
<evidence type="ECO:0000256" key="8">
    <source>
        <dbReference type="ARBA" id="ARBA00022692"/>
    </source>
</evidence>
<feature type="transmembrane region" description="Helical" evidence="12">
    <location>
        <begin position="328"/>
        <end position="348"/>
    </location>
</feature>
<evidence type="ECO:0000256" key="11">
    <source>
        <dbReference type="ARBA" id="ARBA00026081"/>
    </source>
</evidence>
<evidence type="ECO:0000256" key="2">
    <source>
        <dbReference type="ARBA" id="ARBA00004429"/>
    </source>
</evidence>
<dbReference type="PANTHER" id="PTHR33529:SF7">
    <property type="entry name" value="LIPOPOLYSACCHARIDE EXPORT SYSTEM PERMEASE PROTEIN LPTF"/>
    <property type="match status" value="1"/>
</dbReference>
<dbReference type="GO" id="GO:0043190">
    <property type="term" value="C:ATP-binding cassette (ABC) transporter complex"/>
    <property type="evidence" value="ECO:0007669"/>
    <property type="project" value="InterPro"/>
</dbReference>
<dbReference type="GO" id="GO:0015920">
    <property type="term" value="P:lipopolysaccharide transport"/>
    <property type="evidence" value="ECO:0007669"/>
    <property type="project" value="TreeGrafter"/>
</dbReference>
<keyword evidence="5" id="KW-0813">Transport</keyword>
<dbReference type="OrthoDB" id="9778062at2"/>
<evidence type="ECO:0000256" key="3">
    <source>
        <dbReference type="ARBA" id="ARBA00007725"/>
    </source>
</evidence>
<organism evidence="13 14">
    <name type="scientific">Luteimonas gilva</name>
    <dbReference type="NCBI Taxonomy" id="2572684"/>
    <lineage>
        <taxon>Bacteria</taxon>
        <taxon>Pseudomonadati</taxon>
        <taxon>Pseudomonadota</taxon>
        <taxon>Gammaproteobacteria</taxon>
        <taxon>Lysobacterales</taxon>
        <taxon>Lysobacteraceae</taxon>
        <taxon>Luteimonas</taxon>
    </lineage>
</organism>
<keyword evidence="8 12" id="KW-0812">Transmembrane</keyword>
<keyword evidence="9 12" id="KW-1133">Transmembrane helix</keyword>
<comment type="subcellular location">
    <subcellularLocation>
        <location evidence="2">Cell inner membrane</location>
        <topology evidence="2">Multi-pass membrane protein</topology>
    </subcellularLocation>
</comment>
<evidence type="ECO:0000256" key="4">
    <source>
        <dbReference type="ARBA" id="ARBA00014213"/>
    </source>
</evidence>
<evidence type="ECO:0000256" key="1">
    <source>
        <dbReference type="ARBA" id="ARBA00002265"/>
    </source>
</evidence>
<evidence type="ECO:0000256" key="6">
    <source>
        <dbReference type="ARBA" id="ARBA00022475"/>
    </source>
</evidence>
<gene>
    <name evidence="13" type="primary">lptF</name>
    <name evidence="13" type="ORF">FCE95_16685</name>
</gene>
<accession>A0A4V5ZPN2</accession>
<evidence type="ECO:0000313" key="13">
    <source>
        <dbReference type="EMBL" id="TKR29753.1"/>
    </source>
</evidence>